<feature type="compositionally biased region" description="Polar residues" evidence="1">
    <location>
        <begin position="345"/>
        <end position="356"/>
    </location>
</feature>
<dbReference type="EMBL" id="OB667584">
    <property type="protein sequence ID" value="CAD7234042.1"/>
    <property type="molecule type" value="Genomic_DNA"/>
</dbReference>
<evidence type="ECO:0000313" key="3">
    <source>
        <dbReference type="EMBL" id="CAD7234042.1"/>
    </source>
</evidence>
<keyword evidence="2" id="KW-0732">Signal</keyword>
<proteinExistence type="predicted"/>
<feature type="chain" id="PRO_5043411525" evidence="2">
    <location>
        <begin position="18"/>
        <end position="393"/>
    </location>
</feature>
<name>A0A7R8ZRR8_9CRUS</name>
<accession>A0A7R8ZRR8</accession>
<feature type="region of interest" description="Disordered" evidence="1">
    <location>
        <begin position="204"/>
        <end position="228"/>
    </location>
</feature>
<feature type="compositionally biased region" description="Low complexity" evidence="1">
    <location>
        <begin position="204"/>
        <end position="218"/>
    </location>
</feature>
<evidence type="ECO:0000256" key="1">
    <source>
        <dbReference type="SAM" id="MobiDB-lite"/>
    </source>
</evidence>
<dbReference type="AlphaFoldDB" id="A0A7R8ZRR8"/>
<gene>
    <name evidence="3" type="ORF">CTOB1V02_LOCUS11860</name>
</gene>
<evidence type="ECO:0000256" key="2">
    <source>
        <dbReference type="SAM" id="SignalP"/>
    </source>
</evidence>
<feature type="region of interest" description="Disordered" evidence="1">
    <location>
        <begin position="257"/>
        <end position="359"/>
    </location>
</feature>
<organism evidence="3">
    <name type="scientific">Cyprideis torosa</name>
    <dbReference type="NCBI Taxonomy" id="163714"/>
    <lineage>
        <taxon>Eukaryota</taxon>
        <taxon>Metazoa</taxon>
        <taxon>Ecdysozoa</taxon>
        <taxon>Arthropoda</taxon>
        <taxon>Crustacea</taxon>
        <taxon>Oligostraca</taxon>
        <taxon>Ostracoda</taxon>
        <taxon>Podocopa</taxon>
        <taxon>Podocopida</taxon>
        <taxon>Cytherocopina</taxon>
        <taxon>Cytheroidea</taxon>
        <taxon>Cytherideidae</taxon>
        <taxon>Cyprideis</taxon>
    </lineage>
</organism>
<feature type="compositionally biased region" description="Polar residues" evidence="1">
    <location>
        <begin position="292"/>
        <end position="308"/>
    </location>
</feature>
<feature type="compositionally biased region" description="Basic and acidic residues" evidence="1">
    <location>
        <begin position="309"/>
        <end position="344"/>
    </location>
</feature>
<feature type="compositionally biased region" description="Low complexity" evidence="1">
    <location>
        <begin position="274"/>
        <end position="288"/>
    </location>
</feature>
<sequence length="393" mass="42962">MVMWSIVLVLSIAAVLAAPDHGFHNHLHDNPSDPRLDQFNAQSQGGFFQVPVTSSSSFSNFVRQPELIRPDEALAFQRQQQELAGLVAQRDALIQKAQGRLEQSRARLDQSQYLLNNLPIADPYNPANTAAQRAQVAQLASIVDQQRQLEASFQNLRRKRDTLGGHAHGHAHGHAPSLRPEDAAALASQRRQLEELIAQGQAALRSLPASPSSAPAPSNGVNGAPSAFNAQGDVVQQSFGFTNAADVSRFAADTVSPPAFSSSFAQPPPPFPPAFAQQPPADPTQPSAFVFSRTSYTQDSPSAGFQQRTTDDVSRDNDGQYYEDLHGDSRYKSLYDDGQYREQSSEGQGEFQNPPTQFGGGFVREADLIALAEQRRQLDELIAKNRFLHRVNV</sequence>
<protein>
    <submittedName>
        <fullName evidence="3">Uncharacterized protein</fullName>
    </submittedName>
</protein>
<feature type="signal peptide" evidence="2">
    <location>
        <begin position="1"/>
        <end position="17"/>
    </location>
</feature>
<reference evidence="3" key="1">
    <citation type="submission" date="2020-11" db="EMBL/GenBank/DDBJ databases">
        <authorList>
            <person name="Tran Van P."/>
        </authorList>
    </citation>
    <scope>NUCLEOTIDE SEQUENCE</scope>
</reference>